<dbReference type="SUPFAM" id="SSF141868">
    <property type="entry name" value="EAL domain-like"/>
    <property type="match status" value="1"/>
</dbReference>
<dbReference type="InterPro" id="IPR000160">
    <property type="entry name" value="GGDEF_dom"/>
</dbReference>
<dbReference type="PANTHER" id="PTHR44757">
    <property type="entry name" value="DIGUANYLATE CYCLASE DGCP"/>
    <property type="match status" value="1"/>
</dbReference>
<dbReference type="InterPro" id="IPR043128">
    <property type="entry name" value="Rev_trsase/Diguanyl_cyclase"/>
</dbReference>
<dbReference type="PROSITE" id="PS50113">
    <property type="entry name" value="PAC"/>
    <property type="match status" value="2"/>
</dbReference>
<dbReference type="CDD" id="cd00130">
    <property type="entry name" value="PAS"/>
    <property type="match status" value="2"/>
</dbReference>
<dbReference type="PROSITE" id="PS50887">
    <property type="entry name" value="GGDEF"/>
    <property type="match status" value="1"/>
</dbReference>
<dbReference type="Gene3D" id="3.20.20.450">
    <property type="entry name" value="EAL domain"/>
    <property type="match status" value="1"/>
</dbReference>
<dbReference type="CDD" id="cd01949">
    <property type="entry name" value="GGDEF"/>
    <property type="match status" value="1"/>
</dbReference>
<dbReference type="FunFam" id="3.20.20.450:FF:000001">
    <property type="entry name" value="Cyclic di-GMP phosphodiesterase yahA"/>
    <property type="match status" value="1"/>
</dbReference>
<dbReference type="Gene3D" id="3.30.70.270">
    <property type="match status" value="1"/>
</dbReference>
<protein>
    <submittedName>
        <fullName evidence="5">EAL domain-containing protein</fullName>
    </submittedName>
</protein>
<dbReference type="EMBL" id="CP064781">
    <property type="protein sequence ID" value="QRJ63025.1"/>
    <property type="molecule type" value="Genomic_DNA"/>
</dbReference>
<dbReference type="Pfam" id="PF00563">
    <property type="entry name" value="EAL"/>
    <property type="match status" value="1"/>
</dbReference>
<dbReference type="Pfam" id="PF00990">
    <property type="entry name" value="GGDEF"/>
    <property type="match status" value="1"/>
</dbReference>
<dbReference type="InterPro" id="IPR013767">
    <property type="entry name" value="PAS_fold"/>
</dbReference>
<accession>A0A974SMV2</accession>
<dbReference type="CDD" id="cd01948">
    <property type="entry name" value="EAL"/>
    <property type="match status" value="1"/>
</dbReference>
<keyword evidence="6" id="KW-1185">Reference proteome</keyword>
<evidence type="ECO:0000259" key="2">
    <source>
        <dbReference type="PROSITE" id="PS50113"/>
    </source>
</evidence>
<evidence type="ECO:0000313" key="6">
    <source>
        <dbReference type="Proteomes" id="UP000663444"/>
    </source>
</evidence>
<dbReference type="InterPro" id="IPR000700">
    <property type="entry name" value="PAS-assoc_C"/>
</dbReference>
<dbReference type="NCBIfam" id="TIGR00229">
    <property type="entry name" value="sensory_box"/>
    <property type="match status" value="2"/>
</dbReference>
<evidence type="ECO:0000259" key="4">
    <source>
        <dbReference type="PROSITE" id="PS50887"/>
    </source>
</evidence>
<proteinExistence type="predicted"/>
<gene>
    <name evidence="5" type="ORF">IWH25_14890</name>
</gene>
<dbReference type="SMART" id="SM00091">
    <property type="entry name" value="PAS"/>
    <property type="match status" value="2"/>
</dbReference>
<dbReference type="SUPFAM" id="SSF55073">
    <property type="entry name" value="Nucleotide cyclase"/>
    <property type="match status" value="1"/>
</dbReference>
<evidence type="ECO:0000259" key="1">
    <source>
        <dbReference type="PROSITE" id="PS50112"/>
    </source>
</evidence>
<dbReference type="Proteomes" id="UP000663444">
    <property type="component" value="Chromosome"/>
</dbReference>
<feature type="domain" description="GGDEF" evidence="4">
    <location>
        <begin position="434"/>
        <end position="567"/>
    </location>
</feature>
<reference evidence="5" key="1">
    <citation type="submission" date="2020-11" db="EMBL/GenBank/DDBJ databases">
        <title>Azospira restricta DSM 18626 genome sequence.</title>
        <authorList>
            <person name="Moe W.M."/>
        </authorList>
    </citation>
    <scope>NUCLEOTIDE SEQUENCE</scope>
    <source>
        <strain evidence="5">DSM 18626</strain>
    </source>
</reference>
<evidence type="ECO:0000259" key="3">
    <source>
        <dbReference type="PROSITE" id="PS50883"/>
    </source>
</evidence>
<dbReference type="InterPro" id="IPR000014">
    <property type="entry name" value="PAS"/>
</dbReference>
<feature type="domain" description="PAS" evidence="1">
    <location>
        <begin position="278"/>
        <end position="322"/>
    </location>
</feature>
<dbReference type="PROSITE" id="PS50112">
    <property type="entry name" value="PAS"/>
    <property type="match status" value="2"/>
</dbReference>
<dbReference type="SMART" id="SM00052">
    <property type="entry name" value="EAL"/>
    <property type="match status" value="1"/>
</dbReference>
<sequence>MAPAQGQSLSPGFDAGATEFELAAQLYQAIFFHDGPIARDTVRALCCSALASPDGCFVLGDGLAGDAPWAALQIQSRASGTLAAGQPPLGASQPNRLGLDLVFAGRHLGFLGVAARAGGYDGEALRRFADLGALLASMLHARTSHDQRVEALASSEREIRRQSQMLDQIHDSVITMDPQGYITGWNAGAERLFGYAASEVIGRNILLLYADEDESMEGFFNAFLADGSREMKVRRRKKSGEVFWASVSLSVSHDEDGTPSGLIGYVVDISDQQCAEEKLRLHARIFECAGEAIMVADAGERIVSVNQALCDITGFAERELLGCTPALMNLGSGGARWDEIRRALDAQGYWSGELQPLRKDGAAYPAWVSVSLVRNTADAPSHYCFVFADISARKEAEEQIYRLAYFDPLTGLPNRSLLFSLLAQAITEAHRKHEHGALLFVDLNRFKHINDSFGHTPADALLAEVARRLTRSLRKEDVVSRLGGDEFVIALFDINRREDAAIVARKLLAVLAEPFFVEQHEVLLSASIGISIFPEDGRDAETLIRNADVAMYRAKQTGSSSYLYYSREMNLRSLERLKLEGSLRHALDRGEFRLHYQPQVDLASGRITGAEALLRWEMPGHGMVPPAQFIPVAEETGLIVPIGEWVVDAACRQLRAWLDAGQAPVKIAVNLSPRQFSQNLPRTVLGILRAHDIPAELLEVEITESMLMHNADSVVAMMQEFAAAGVSMSLDDFGTGYSSLSYLKRFPINTLKIDQSFVRGIPRDANDSAIATAIIGMAKALNLKVIAEGVETAEQQDFLKSAGCDEMQGYRFSKPLPADPFAALLCASNG</sequence>
<feature type="domain" description="PAC" evidence="2">
    <location>
        <begin position="229"/>
        <end position="281"/>
    </location>
</feature>
<dbReference type="InterPro" id="IPR001633">
    <property type="entry name" value="EAL_dom"/>
</dbReference>
<organism evidence="5 6">
    <name type="scientific">Azospira restricta</name>
    <dbReference type="NCBI Taxonomy" id="404405"/>
    <lineage>
        <taxon>Bacteria</taxon>
        <taxon>Pseudomonadati</taxon>
        <taxon>Pseudomonadota</taxon>
        <taxon>Betaproteobacteria</taxon>
        <taxon>Rhodocyclales</taxon>
        <taxon>Rhodocyclaceae</taxon>
        <taxon>Azospira</taxon>
    </lineage>
</organism>
<dbReference type="AlphaFoldDB" id="A0A974SMV2"/>
<evidence type="ECO:0000313" key="5">
    <source>
        <dbReference type="EMBL" id="QRJ63025.1"/>
    </source>
</evidence>
<dbReference type="KEGG" id="ares:IWH25_14890"/>
<dbReference type="PIRSF" id="PIRSF005925">
    <property type="entry name" value="Dos"/>
    <property type="match status" value="1"/>
</dbReference>
<name>A0A974SMV2_9RHOO</name>
<dbReference type="NCBIfam" id="TIGR00254">
    <property type="entry name" value="GGDEF"/>
    <property type="match status" value="1"/>
</dbReference>
<dbReference type="SUPFAM" id="SSF55785">
    <property type="entry name" value="PYP-like sensor domain (PAS domain)"/>
    <property type="match status" value="2"/>
</dbReference>
<feature type="domain" description="EAL" evidence="3">
    <location>
        <begin position="576"/>
        <end position="829"/>
    </location>
</feature>
<dbReference type="SMART" id="SM00267">
    <property type="entry name" value="GGDEF"/>
    <property type="match status" value="1"/>
</dbReference>
<dbReference type="PANTHER" id="PTHR44757:SF2">
    <property type="entry name" value="BIOFILM ARCHITECTURE MAINTENANCE PROTEIN MBAA"/>
    <property type="match status" value="1"/>
</dbReference>
<dbReference type="InterPro" id="IPR052155">
    <property type="entry name" value="Biofilm_reg_signaling"/>
</dbReference>
<dbReference type="Gene3D" id="3.30.450.20">
    <property type="entry name" value="PAS domain"/>
    <property type="match status" value="2"/>
</dbReference>
<dbReference type="Pfam" id="PF00989">
    <property type="entry name" value="PAS"/>
    <property type="match status" value="1"/>
</dbReference>
<dbReference type="InterPro" id="IPR029787">
    <property type="entry name" value="Nucleotide_cyclase"/>
</dbReference>
<dbReference type="InterPro" id="IPR001610">
    <property type="entry name" value="PAC"/>
</dbReference>
<dbReference type="Pfam" id="PF13426">
    <property type="entry name" value="PAS_9"/>
    <property type="match status" value="1"/>
</dbReference>
<dbReference type="RefSeq" id="WP_203386550.1">
    <property type="nucleotide sequence ID" value="NZ_CP064781.1"/>
</dbReference>
<feature type="domain" description="PAC" evidence="2">
    <location>
        <begin position="350"/>
        <end position="402"/>
    </location>
</feature>
<dbReference type="PROSITE" id="PS50883">
    <property type="entry name" value="EAL"/>
    <property type="match status" value="1"/>
</dbReference>
<dbReference type="InterPro" id="IPR012226">
    <property type="entry name" value="Diguanyl_cyclase/Pdiesterase"/>
</dbReference>
<dbReference type="InterPro" id="IPR035965">
    <property type="entry name" value="PAS-like_dom_sf"/>
</dbReference>
<dbReference type="GO" id="GO:0006355">
    <property type="term" value="P:regulation of DNA-templated transcription"/>
    <property type="evidence" value="ECO:0007669"/>
    <property type="project" value="InterPro"/>
</dbReference>
<dbReference type="InterPro" id="IPR035919">
    <property type="entry name" value="EAL_sf"/>
</dbReference>
<dbReference type="SMART" id="SM00086">
    <property type="entry name" value="PAC"/>
    <property type="match status" value="2"/>
</dbReference>
<feature type="domain" description="PAS" evidence="1">
    <location>
        <begin position="158"/>
        <end position="227"/>
    </location>
</feature>